<accession>A0AAW8F9S9</accession>
<name>A0AAW8F9S9_9ACTN</name>
<comment type="caution">
    <text evidence="2">The sequence shown here is derived from an EMBL/GenBank/DDBJ whole genome shotgun (WGS) entry which is preliminary data.</text>
</comment>
<evidence type="ECO:0000313" key="2">
    <source>
        <dbReference type="EMBL" id="MDQ0906902.1"/>
    </source>
</evidence>
<dbReference type="GO" id="GO:0008168">
    <property type="term" value="F:methyltransferase activity"/>
    <property type="evidence" value="ECO:0007669"/>
    <property type="project" value="UniProtKB-KW"/>
</dbReference>
<dbReference type="GO" id="GO:0032259">
    <property type="term" value="P:methylation"/>
    <property type="evidence" value="ECO:0007669"/>
    <property type="project" value="UniProtKB-KW"/>
</dbReference>
<dbReference type="Proteomes" id="UP001234216">
    <property type="component" value="Unassembled WGS sequence"/>
</dbReference>
<feature type="region of interest" description="Disordered" evidence="1">
    <location>
        <begin position="352"/>
        <end position="386"/>
    </location>
</feature>
<feature type="compositionally biased region" description="Low complexity" evidence="1">
    <location>
        <begin position="84"/>
        <end position="107"/>
    </location>
</feature>
<evidence type="ECO:0000313" key="3">
    <source>
        <dbReference type="Proteomes" id="UP001234216"/>
    </source>
</evidence>
<keyword evidence="2" id="KW-0489">Methyltransferase</keyword>
<evidence type="ECO:0000256" key="1">
    <source>
        <dbReference type="SAM" id="MobiDB-lite"/>
    </source>
</evidence>
<proteinExistence type="predicted"/>
<feature type="region of interest" description="Disordered" evidence="1">
    <location>
        <begin position="1"/>
        <end position="149"/>
    </location>
</feature>
<feature type="compositionally biased region" description="Polar residues" evidence="1">
    <location>
        <begin position="357"/>
        <end position="372"/>
    </location>
</feature>
<protein>
    <submittedName>
        <fullName evidence="2">SAM-dependent methyltransferase</fullName>
    </submittedName>
</protein>
<dbReference type="SUPFAM" id="SSF53335">
    <property type="entry name" value="S-adenosyl-L-methionine-dependent methyltransferases"/>
    <property type="match status" value="1"/>
</dbReference>
<feature type="compositionally biased region" description="Basic and acidic residues" evidence="1">
    <location>
        <begin position="377"/>
        <end position="386"/>
    </location>
</feature>
<organism evidence="2 3">
    <name type="scientific">Streptomyces canus</name>
    <dbReference type="NCBI Taxonomy" id="58343"/>
    <lineage>
        <taxon>Bacteria</taxon>
        <taxon>Bacillati</taxon>
        <taxon>Actinomycetota</taxon>
        <taxon>Actinomycetes</taxon>
        <taxon>Kitasatosporales</taxon>
        <taxon>Streptomycetaceae</taxon>
        <taxon>Streptomyces</taxon>
        <taxon>Streptomyces aurantiacus group</taxon>
    </lineage>
</organism>
<dbReference type="EMBL" id="JAUSZV010000005">
    <property type="protein sequence ID" value="MDQ0906902.1"/>
    <property type="molecule type" value="Genomic_DNA"/>
</dbReference>
<sequence>MRGPGADVAARITEVGRLRADCESGAGPESRAEAGSPRRGGIGRQRDADRAPGEPNLPPTPDTRPPGTGTQAPADSTEQRRKPGTAAATDAPPGAGPPGTAAQADTPRPQTNSTEQRRKPATAAATDARPGAWPHTAGGPSNDGTWSADPYAQALRTGQGPLFLRRSDGWLLLLELERWCAAADAADLEVLRRCEGAVLDVGCGPGRLVAALGAGGRRVLGIDVSEAAVARTLALGGRALRRSVFESLPGEGRWGTALLIDGNVGIGGDPPALLDRMSQLLTSGGLLIVETVTDPDIDERVQVRVTDARGATGNPFPWARLGSLALLRHAARTDWAPVDQWTAGGRSFVSLRRRTTKTTAEPPNSTAVTSSQRARKPSGDRPVAEA</sequence>
<dbReference type="Gene3D" id="3.40.50.150">
    <property type="entry name" value="Vaccinia Virus protein VP39"/>
    <property type="match status" value="1"/>
</dbReference>
<feature type="compositionally biased region" description="Pro residues" evidence="1">
    <location>
        <begin position="55"/>
        <end position="64"/>
    </location>
</feature>
<reference evidence="2" key="1">
    <citation type="submission" date="2023-07" db="EMBL/GenBank/DDBJ databases">
        <title>Comparative genomics of wheat-associated soil bacteria to identify genetic determinants of phenazine resistance.</title>
        <authorList>
            <person name="Mouncey N."/>
        </authorList>
    </citation>
    <scope>NUCLEOTIDE SEQUENCE</scope>
    <source>
        <strain evidence="2">V4I22</strain>
    </source>
</reference>
<dbReference type="AlphaFoldDB" id="A0AAW8F9S9"/>
<dbReference type="Pfam" id="PF13489">
    <property type="entry name" value="Methyltransf_23"/>
    <property type="match status" value="1"/>
</dbReference>
<dbReference type="CDD" id="cd02440">
    <property type="entry name" value="AdoMet_MTases"/>
    <property type="match status" value="1"/>
</dbReference>
<dbReference type="InterPro" id="IPR029063">
    <property type="entry name" value="SAM-dependent_MTases_sf"/>
</dbReference>
<keyword evidence="2" id="KW-0808">Transferase</keyword>
<gene>
    <name evidence="2" type="ORF">QFZ22_002887</name>
</gene>